<reference evidence="12" key="1">
    <citation type="submission" date="2015-02" db="EMBL/GenBank/DDBJ databases">
        <authorList>
            <person name="Gon?alves P."/>
        </authorList>
    </citation>
    <scope>NUCLEOTIDE SEQUENCE [LARGE SCALE GENOMIC DNA]</scope>
</reference>
<dbReference type="Gene3D" id="3.40.1280.30">
    <property type="match status" value="1"/>
</dbReference>
<dbReference type="OrthoDB" id="278300at2759"/>
<dbReference type="GO" id="GO:0005634">
    <property type="term" value="C:nucleus"/>
    <property type="evidence" value="ECO:0007669"/>
    <property type="project" value="TreeGrafter"/>
</dbReference>
<evidence type="ECO:0000256" key="2">
    <source>
        <dbReference type="ARBA" id="ARBA00020451"/>
    </source>
</evidence>
<accession>A0A0D6EF87</accession>
<dbReference type="InterPro" id="IPR028564">
    <property type="entry name" value="MT_TRM10-typ"/>
</dbReference>
<evidence type="ECO:0000256" key="9">
    <source>
        <dbReference type="SAM" id="MobiDB-lite"/>
    </source>
</evidence>
<comment type="catalytic activity">
    <reaction evidence="8">
        <text>guanosine(9) in tRNA + S-adenosyl-L-methionine = N(1)-methylguanosine(9) in tRNA + S-adenosyl-L-homocysteine + H(+)</text>
        <dbReference type="Rhea" id="RHEA:43156"/>
        <dbReference type="Rhea" id="RHEA-COMP:10367"/>
        <dbReference type="Rhea" id="RHEA-COMP:10368"/>
        <dbReference type="ChEBI" id="CHEBI:15378"/>
        <dbReference type="ChEBI" id="CHEBI:57856"/>
        <dbReference type="ChEBI" id="CHEBI:59789"/>
        <dbReference type="ChEBI" id="CHEBI:73542"/>
        <dbReference type="ChEBI" id="CHEBI:74269"/>
        <dbReference type="EC" id="2.1.1.221"/>
    </reaction>
</comment>
<keyword evidence="5" id="KW-0949">S-adenosyl-L-methionine</keyword>
<feature type="compositionally biased region" description="Basic and acidic residues" evidence="9">
    <location>
        <begin position="76"/>
        <end position="117"/>
    </location>
</feature>
<evidence type="ECO:0000256" key="3">
    <source>
        <dbReference type="ARBA" id="ARBA00022603"/>
    </source>
</evidence>
<evidence type="ECO:0000313" key="11">
    <source>
        <dbReference type="EMBL" id="CEQ38571.1"/>
    </source>
</evidence>
<feature type="compositionally biased region" description="Low complexity" evidence="9">
    <location>
        <begin position="238"/>
        <end position="271"/>
    </location>
</feature>
<evidence type="ECO:0000256" key="5">
    <source>
        <dbReference type="ARBA" id="ARBA00022691"/>
    </source>
</evidence>
<dbReference type="CDD" id="cd18089">
    <property type="entry name" value="SPOUT_Trm10-like"/>
    <property type="match status" value="1"/>
</dbReference>
<dbReference type="PANTHER" id="PTHR13563">
    <property type="entry name" value="TRNA (GUANINE-9-) METHYLTRANSFERASE"/>
    <property type="match status" value="1"/>
</dbReference>
<dbReference type="PROSITE" id="PS51675">
    <property type="entry name" value="SAM_MT_TRM10"/>
    <property type="match status" value="1"/>
</dbReference>
<name>A0A0D6EF87_SPOSA</name>
<evidence type="ECO:0000313" key="12">
    <source>
        <dbReference type="Proteomes" id="UP000243876"/>
    </source>
</evidence>
<feature type="compositionally biased region" description="Basic and acidic residues" evidence="9">
    <location>
        <begin position="440"/>
        <end position="461"/>
    </location>
</feature>
<feature type="region of interest" description="Disordered" evidence="9">
    <location>
        <begin position="394"/>
        <end position="473"/>
    </location>
</feature>
<gene>
    <name evidence="11" type="primary">SPOSA6832_00015</name>
</gene>
<dbReference type="PANTHER" id="PTHR13563:SF13">
    <property type="entry name" value="TRNA METHYLTRANSFERASE 10 HOMOLOG A"/>
    <property type="match status" value="1"/>
</dbReference>
<feature type="compositionally biased region" description="Acidic residues" evidence="9">
    <location>
        <begin position="412"/>
        <end position="439"/>
    </location>
</feature>
<dbReference type="EC" id="2.1.1.221" evidence="1"/>
<evidence type="ECO:0000256" key="6">
    <source>
        <dbReference type="ARBA" id="ARBA00031792"/>
    </source>
</evidence>
<feature type="non-terminal residue" evidence="11">
    <location>
        <position position="1"/>
    </location>
</feature>
<dbReference type="GO" id="GO:0000049">
    <property type="term" value="F:tRNA binding"/>
    <property type="evidence" value="ECO:0007669"/>
    <property type="project" value="TreeGrafter"/>
</dbReference>
<feature type="compositionally biased region" description="Low complexity" evidence="9">
    <location>
        <begin position="28"/>
        <end position="64"/>
    </location>
</feature>
<sequence length="473" mass="51428">MAHSIDSPAPLAAPSRGSAPPPDPSTAPPSYLSTEPTEPASSASATAPDSTTSAPTDPAAADPPLSKSALKRQRKQERFDANKLARRAREKEQRKAKAAEKRKLVELGVLEKPDPKKAKQGKKKLGPHGARVVIDVGFDELMSDKEVKSMVSQLAYCYSANRSASQPFPLLISSFNGRLKGMFDKRDDFKSWKGVEWWEEGFEGLYERAEEQKPAVAEEDPARAEPTKPAGACPAADPTVSISPSPSTSTSTSTVDGAAPVPSSSSLPTPTIAIGSLRGRPRSTTPKSSIVYLTGDSPNVLSSIVPGTTYVLGGIVDRNRYKNLCLAKAERLGIAHAQLPIGEFLPEMQTRKVLTVNQVFEIMVNWVDSEREKADGKGDWREALRRVMPERKFDADGRKKRAERGGKAEAGAQEEEEEEGSEEEVYVVQEDEMEEGDELLVEKVEEAREQAEREVDRKEEQAVMANVDASTAA</sequence>
<evidence type="ECO:0000256" key="4">
    <source>
        <dbReference type="ARBA" id="ARBA00022679"/>
    </source>
</evidence>
<evidence type="ECO:0000256" key="8">
    <source>
        <dbReference type="ARBA" id="ARBA00048434"/>
    </source>
</evidence>
<dbReference type="Proteomes" id="UP000243876">
    <property type="component" value="Unassembled WGS sequence"/>
</dbReference>
<keyword evidence="12" id="KW-1185">Reference proteome</keyword>
<feature type="domain" description="SAM-dependent MTase TRM10-type" evidence="10">
    <location>
        <begin position="117"/>
        <end position="395"/>
    </location>
</feature>
<keyword evidence="3" id="KW-0489">Methyltransferase</keyword>
<evidence type="ECO:0000256" key="7">
    <source>
        <dbReference type="ARBA" id="ARBA00032166"/>
    </source>
</evidence>
<evidence type="ECO:0000256" key="1">
    <source>
        <dbReference type="ARBA" id="ARBA00012797"/>
    </source>
</evidence>
<dbReference type="InterPro" id="IPR007356">
    <property type="entry name" value="tRNA_m1G_MeTrfase_euk"/>
</dbReference>
<dbReference type="GO" id="GO:0052905">
    <property type="term" value="F:tRNA (guanosine(9)-N1)-methyltransferase activity"/>
    <property type="evidence" value="ECO:0007669"/>
    <property type="project" value="UniProtKB-EC"/>
</dbReference>
<protein>
    <recommendedName>
        <fullName evidence="2">tRNA (guanine(9)-N1)-methyltransferase</fullName>
        <ecNumber evidence="1">2.1.1.221</ecNumber>
    </recommendedName>
    <alternativeName>
        <fullName evidence="7">tRNA methyltransferase 10</fullName>
    </alternativeName>
    <alternativeName>
        <fullName evidence="6">tRNA(m1G9)-methyltransferase</fullName>
    </alternativeName>
</protein>
<feature type="region of interest" description="Disordered" evidence="9">
    <location>
        <begin position="1"/>
        <end position="125"/>
    </location>
</feature>
<feature type="region of interest" description="Disordered" evidence="9">
    <location>
        <begin position="209"/>
        <end position="286"/>
    </location>
</feature>
<dbReference type="AlphaFoldDB" id="A0A0D6EF87"/>
<keyword evidence="4" id="KW-0808">Transferase</keyword>
<dbReference type="GO" id="GO:0002939">
    <property type="term" value="P:tRNA N1-guanine methylation"/>
    <property type="evidence" value="ECO:0007669"/>
    <property type="project" value="TreeGrafter"/>
</dbReference>
<dbReference type="InterPro" id="IPR038459">
    <property type="entry name" value="MT_TRM10-typ_sf"/>
</dbReference>
<evidence type="ECO:0000259" key="10">
    <source>
        <dbReference type="PROSITE" id="PS51675"/>
    </source>
</evidence>
<proteinExistence type="predicted"/>
<organism evidence="11 12">
    <name type="scientific">Sporidiobolus salmonicolor</name>
    <name type="common">Yeast-like fungus</name>
    <name type="synonym">Sporobolomyces salmonicolor</name>
    <dbReference type="NCBI Taxonomy" id="5005"/>
    <lineage>
        <taxon>Eukaryota</taxon>
        <taxon>Fungi</taxon>
        <taxon>Dikarya</taxon>
        <taxon>Basidiomycota</taxon>
        <taxon>Pucciniomycotina</taxon>
        <taxon>Microbotryomycetes</taxon>
        <taxon>Sporidiobolales</taxon>
        <taxon>Sporidiobolaceae</taxon>
        <taxon>Sporobolomyces</taxon>
    </lineage>
</organism>
<feature type="compositionally biased region" description="Basic and acidic residues" evidence="9">
    <location>
        <begin position="394"/>
        <end position="407"/>
    </location>
</feature>
<dbReference type="EMBL" id="CENE01000001">
    <property type="protein sequence ID" value="CEQ38571.1"/>
    <property type="molecule type" value="Genomic_DNA"/>
</dbReference>